<feature type="domain" description="Bacteriophage tail tape measure C-terminal" evidence="3">
    <location>
        <begin position="762"/>
        <end position="836"/>
    </location>
</feature>
<feature type="coiled-coil region" evidence="1">
    <location>
        <begin position="137"/>
        <end position="185"/>
    </location>
</feature>
<gene>
    <name evidence="4" type="ORF">GMA22_05930</name>
</gene>
<proteinExistence type="predicted"/>
<accession>A0ABD6I0E3</accession>
<keyword evidence="1" id="KW-0175">Coiled coil</keyword>
<evidence type="ECO:0000259" key="2">
    <source>
        <dbReference type="Pfam" id="PF06791"/>
    </source>
</evidence>
<evidence type="ECO:0000313" key="5">
    <source>
        <dbReference type="Proteomes" id="UP000443014"/>
    </source>
</evidence>
<feature type="domain" description="Bacteriophage tail tape measure N-terminal" evidence="2">
    <location>
        <begin position="272"/>
        <end position="412"/>
    </location>
</feature>
<dbReference type="InterPro" id="IPR009628">
    <property type="entry name" value="Phage_tape_measure_N"/>
</dbReference>
<dbReference type="NCBIfam" id="TIGR01541">
    <property type="entry name" value="tape_meas_lam_C"/>
    <property type="match status" value="1"/>
</dbReference>
<dbReference type="InterPro" id="IPR006431">
    <property type="entry name" value="Phage_tape_meas_C"/>
</dbReference>
<comment type="caution">
    <text evidence="4">The sequence shown here is derived from an EMBL/GenBank/DDBJ whole genome shotgun (WGS) entry which is preliminary data.</text>
</comment>
<evidence type="ECO:0000313" key="4">
    <source>
        <dbReference type="EMBL" id="MVF02796.1"/>
    </source>
</evidence>
<name>A0ABD6I0E3_SERMA</name>
<organism evidence="4 5">
    <name type="scientific">Serratia marcescens</name>
    <dbReference type="NCBI Taxonomy" id="615"/>
    <lineage>
        <taxon>Bacteria</taxon>
        <taxon>Pseudomonadati</taxon>
        <taxon>Pseudomonadota</taxon>
        <taxon>Gammaproteobacteria</taxon>
        <taxon>Enterobacterales</taxon>
        <taxon>Yersiniaceae</taxon>
        <taxon>Serratia</taxon>
    </lineage>
</organism>
<dbReference type="Pfam" id="PF24622">
    <property type="entry name" value="TMP_4"/>
    <property type="match status" value="1"/>
</dbReference>
<sequence>MADVATLAVALHLNSASFKSQIVDSFRTAETASKNFTGKAQQESQKTTEALTQIGNQAKRTGGQLNSLSGALSASQGGFEGLRSVISGLAGGSNIAVSTLANTLIPTLDRTFIGFKGLTSGWEAQREAAKAAALEFNKAAQGQIEQAQSARQQAQAQFDAAKRTREQAQASREQAQEMARFYAAKNQENQLYGLSVSYQKEYADIHRKVREADLAEVSAKEKMAQASKAVLAADIAEAQGKTNLLSSLNQISVANKEVSFTARAAAVSTNLMKSALALLGGPVGLSIMAAVAGATALYTAFQKGEAETKAYTASLQKSGLQAIMTVNDLRILTMTLGGTENAVKAVTSAAGAGFGGNMLSDIAETGTRMNELGMSSDDLVSTLSSLSGEPLKAMEALTNQGVQLNTTFIDHIATLSRQGKTSEATALLQQKYLDDVKAKVTEQENSVSGLASIWKSLKNEVASAFDIIGQAHMKTGQAQALAQGVKLDISNDTANEVKKTNEELYKRRQQEQEAARKELKLQNEVSAAIKAGADPKKEQARLTAEFKELHDQGRLSAEQYAQALKGVNKQYGAKSKGAAYSDSEGVRRLQQLQQQSSVLRAQAQDTDKLTESQKKLVAFDQEIAGLQGKKLTAGQKSLLSMQDQIRAQLTENVALEKANREREIGKKLLEQTRSLAMETAAKQQEYANRNAQMTMSTDAYDQMVAEQQIRQSFQQHRLQLDKEVTDKTSEQYIQQTAILASEQQRQLDIVRNAAQEKAAIEGDYTAGLKKGMMDWSANAGNVYGQVRDATTRTFDGMTGMLTNFVTTGKASFNDFAKSVLTDLASMMIKMAMFNALKAGMNFFAPSGNDPGQVPMFANAKGGVYSSPSLSAYSGQIVSNPTMFAFAKGAGLMGEAGPEAIMPLKRGADGSLGVRAIGMPQQTAAAAAPNVYITIEGGGNVNTQADQGWEEFGKQMGNIAAQESQKVINRNLKPGQPIWKAIKGM</sequence>
<dbReference type="EMBL" id="WNKC01000001">
    <property type="protein sequence ID" value="MVF02796.1"/>
    <property type="molecule type" value="Genomic_DNA"/>
</dbReference>
<dbReference type="Pfam" id="PF06791">
    <property type="entry name" value="TMP_2"/>
    <property type="match status" value="1"/>
</dbReference>
<feature type="coiled-coil region" evidence="1">
    <location>
        <begin position="494"/>
        <end position="522"/>
    </location>
</feature>
<dbReference type="RefSeq" id="WP_156865545.1">
    <property type="nucleotide sequence ID" value="NZ_WNKC01000001.1"/>
</dbReference>
<evidence type="ECO:0000256" key="1">
    <source>
        <dbReference type="SAM" id="Coils"/>
    </source>
</evidence>
<dbReference type="Proteomes" id="UP000443014">
    <property type="component" value="Unassembled WGS sequence"/>
</dbReference>
<dbReference type="AlphaFoldDB" id="A0ABD6I0E3"/>
<dbReference type="Pfam" id="PF09718">
    <property type="entry name" value="Tape_meas_lam_C"/>
    <property type="match status" value="1"/>
</dbReference>
<evidence type="ECO:0000259" key="3">
    <source>
        <dbReference type="Pfam" id="PF09718"/>
    </source>
</evidence>
<protein>
    <submittedName>
        <fullName evidence="4">Phage tail tape measure protein</fullName>
    </submittedName>
</protein>
<reference evidence="4 5" key="1">
    <citation type="submission" date="2019-11" db="EMBL/GenBank/DDBJ databases">
        <title>Whole genome sequence of a plant growth promoting strain Serratia marcescens BTL07 isolated from the rhizoplane of Chili (Capsicum annuum).</title>
        <authorList>
            <person name="Dutta S."/>
            <person name="Khatun A."/>
            <person name="Gupta D.R."/>
            <person name="Surovy M.Z."/>
            <person name="Rahman M.M."/>
            <person name="Mahmud N.U."/>
            <person name="Emes R."/>
            <person name="Warry A."/>
            <person name="West H."/>
            <person name="Clarke M.L."/>
            <person name="Islam M.T."/>
        </authorList>
    </citation>
    <scope>NUCLEOTIDE SEQUENCE [LARGE SCALE GENOMIC DNA]</scope>
    <source>
        <strain evidence="4 5">BTL07</strain>
    </source>
</reference>